<keyword evidence="2" id="KW-1185">Reference proteome</keyword>
<dbReference type="Proteomes" id="UP001279642">
    <property type="component" value="Unassembled WGS sequence"/>
</dbReference>
<dbReference type="Pfam" id="PF00494">
    <property type="entry name" value="SQS_PSY"/>
    <property type="match status" value="1"/>
</dbReference>
<dbReference type="PANTHER" id="PTHR31480">
    <property type="entry name" value="BIFUNCTIONAL LYCOPENE CYCLASE/PHYTOENE SYNTHASE"/>
    <property type="match status" value="1"/>
</dbReference>
<protein>
    <submittedName>
        <fullName evidence="1">Squalene/phytoene synthase family protein</fullName>
    </submittedName>
</protein>
<sequence>MTLDPTYCLEQLGRWDRDRYLTILAAPSTLRTPFAILAAFNLELARVSESVSEQMLGLIRLQWWRDVLDEIAGGGQVRRHAVSTPLAEIVREHHLPIDLLEAMISARENDIDPAAAMSMDETEIYLDATAGNLIRLSLQVSGLDVGEGRVTEMARHAGIAYGLTGLIRATLFHAQSRRLLLPRDVLERHGVDLDRLTELKPQAALPLAITDLAQHAAGHLGKLRALTPPRQAVPALLVARLAALQLERLKGGGYDLFDYGNIANAPTDIWRLLAARFIGRL</sequence>
<gene>
    <name evidence="1" type="ORF">SMD27_07625</name>
</gene>
<accession>A0ABU5E8V5</accession>
<reference evidence="1 2" key="1">
    <citation type="journal article" date="2016" name="Antonie Van Leeuwenhoek">
        <title>Dongia soli sp. nov., isolated from soil from Dokdo, Korea.</title>
        <authorList>
            <person name="Kim D.U."/>
            <person name="Lee H."/>
            <person name="Kim H."/>
            <person name="Kim S.G."/>
            <person name="Ka J.O."/>
        </authorList>
    </citation>
    <scope>NUCLEOTIDE SEQUENCE [LARGE SCALE GENOMIC DNA]</scope>
    <source>
        <strain evidence="1 2">D78</strain>
    </source>
</reference>
<evidence type="ECO:0000313" key="2">
    <source>
        <dbReference type="Proteomes" id="UP001279642"/>
    </source>
</evidence>
<dbReference type="EMBL" id="JAXCLW010000002">
    <property type="protein sequence ID" value="MDY0882707.1"/>
    <property type="molecule type" value="Genomic_DNA"/>
</dbReference>
<proteinExistence type="predicted"/>
<dbReference type="RefSeq" id="WP_320507773.1">
    <property type="nucleotide sequence ID" value="NZ_JAXCLW010000002.1"/>
</dbReference>
<organism evidence="1 2">
    <name type="scientific">Dongia soli</name>
    <dbReference type="NCBI Taxonomy" id="600628"/>
    <lineage>
        <taxon>Bacteria</taxon>
        <taxon>Pseudomonadati</taxon>
        <taxon>Pseudomonadota</taxon>
        <taxon>Alphaproteobacteria</taxon>
        <taxon>Rhodospirillales</taxon>
        <taxon>Dongiaceae</taxon>
        <taxon>Dongia</taxon>
    </lineage>
</organism>
<dbReference type="SUPFAM" id="SSF48576">
    <property type="entry name" value="Terpenoid synthases"/>
    <property type="match status" value="1"/>
</dbReference>
<evidence type="ECO:0000313" key="1">
    <source>
        <dbReference type="EMBL" id="MDY0882707.1"/>
    </source>
</evidence>
<dbReference type="InterPro" id="IPR008949">
    <property type="entry name" value="Isoprenoid_synthase_dom_sf"/>
</dbReference>
<comment type="caution">
    <text evidence="1">The sequence shown here is derived from an EMBL/GenBank/DDBJ whole genome shotgun (WGS) entry which is preliminary data.</text>
</comment>
<dbReference type="InterPro" id="IPR002060">
    <property type="entry name" value="Squ/phyt_synthse"/>
</dbReference>
<name>A0ABU5E8V5_9PROT</name>
<dbReference type="Gene3D" id="1.10.600.10">
    <property type="entry name" value="Farnesyl Diphosphate Synthase"/>
    <property type="match status" value="1"/>
</dbReference>